<dbReference type="Gene3D" id="3.40.50.1820">
    <property type="entry name" value="alpha/beta hydrolase"/>
    <property type="match status" value="1"/>
</dbReference>
<keyword evidence="2" id="KW-1185">Reference proteome</keyword>
<dbReference type="GO" id="GO:0017171">
    <property type="term" value="F:serine hydrolase activity"/>
    <property type="evidence" value="ECO:0007669"/>
    <property type="project" value="TreeGrafter"/>
</dbReference>
<protein>
    <recommendedName>
        <fullName evidence="3">Serine aminopeptidase S33 domain-containing protein</fullName>
    </recommendedName>
</protein>
<name>A0AAV8YUC0_9CUCU</name>
<dbReference type="AlphaFoldDB" id="A0AAV8YUC0"/>
<dbReference type="PANTHER" id="PTHR46331">
    <property type="entry name" value="VALACYCLOVIR HYDROLASE"/>
    <property type="match status" value="1"/>
</dbReference>
<evidence type="ECO:0008006" key="3">
    <source>
        <dbReference type="Google" id="ProtNLM"/>
    </source>
</evidence>
<evidence type="ECO:0000313" key="2">
    <source>
        <dbReference type="Proteomes" id="UP001162156"/>
    </source>
</evidence>
<dbReference type="SUPFAM" id="SSF53474">
    <property type="entry name" value="alpha/beta-Hydrolases"/>
    <property type="match status" value="1"/>
</dbReference>
<gene>
    <name evidence="1" type="ORF">NQ314_006977</name>
</gene>
<dbReference type="PANTHER" id="PTHR46331:SF2">
    <property type="entry name" value="VALACYCLOVIR HYDROLASE"/>
    <property type="match status" value="1"/>
</dbReference>
<dbReference type="EMBL" id="JANEYF010001891">
    <property type="protein sequence ID" value="KAJ8955094.1"/>
    <property type="molecule type" value="Genomic_DNA"/>
</dbReference>
<dbReference type="InterPro" id="IPR029058">
    <property type="entry name" value="AB_hydrolase_fold"/>
</dbReference>
<proteinExistence type="predicted"/>
<comment type="caution">
    <text evidence="1">The sequence shown here is derived from an EMBL/GenBank/DDBJ whole genome shotgun (WGS) entry which is preliminary data.</text>
</comment>
<evidence type="ECO:0000313" key="1">
    <source>
        <dbReference type="EMBL" id="KAJ8955094.1"/>
    </source>
</evidence>
<sequence length="98" mass="11206">MFCQKKSNSMKIRDISKWSEKMSAPLVALYTEKGLQTMWDSWCDTLTDIHKSGGDICKHCLEDIKCPTLILHGDKDPMVAAEHPDYLSSHIRNAKLRL</sequence>
<accession>A0AAV8YUC0</accession>
<organism evidence="1 2">
    <name type="scientific">Rhamnusium bicolor</name>
    <dbReference type="NCBI Taxonomy" id="1586634"/>
    <lineage>
        <taxon>Eukaryota</taxon>
        <taxon>Metazoa</taxon>
        <taxon>Ecdysozoa</taxon>
        <taxon>Arthropoda</taxon>
        <taxon>Hexapoda</taxon>
        <taxon>Insecta</taxon>
        <taxon>Pterygota</taxon>
        <taxon>Neoptera</taxon>
        <taxon>Endopterygota</taxon>
        <taxon>Coleoptera</taxon>
        <taxon>Polyphaga</taxon>
        <taxon>Cucujiformia</taxon>
        <taxon>Chrysomeloidea</taxon>
        <taxon>Cerambycidae</taxon>
        <taxon>Lepturinae</taxon>
        <taxon>Rhagiini</taxon>
        <taxon>Rhamnusium</taxon>
    </lineage>
</organism>
<reference evidence="1" key="1">
    <citation type="journal article" date="2023" name="Insect Mol. Biol.">
        <title>Genome sequencing provides insights into the evolution of gene families encoding plant cell wall-degrading enzymes in longhorned beetles.</title>
        <authorList>
            <person name="Shin N.R."/>
            <person name="Okamura Y."/>
            <person name="Kirsch R."/>
            <person name="Pauchet Y."/>
        </authorList>
    </citation>
    <scope>NUCLEOTIDE SEQUENCE</scope>
    <source>
        <strain evidence="1">RBIC_L_NR</strain>
    </source>
</reference>
<dbReference type="Proteomes" id="UP001162156">
    <property type="component" value="Unassembled WGS sequence"/>
</dbReference>